<proteinExistence type="predicted"/>
<accession>A0A931BLL8</accession>
<evidence type="ECO:0000313" key="3">
    <source>
        <dbReference type="Proteomes" id="UP000599312"/>
    </source>
</evidence>
<dbReference type="SUPFAM" id="SSF54427">
    <property type="entry name" value="NTF2-like"/>
    <property type="match status" value="1"/>
</dbReference>
<comment type="caution">
    <text evidence="2">The sequence shown here is derived from an EMBL/GenBank/DDBJ whole genome shotgun (WGS) entry which is preliminary data.</text>
</comment>
<evidence type="ECO:0008006" key="4">
    <source>
        <dbReference type="Google" id="ProtNLM"/>
    </source>
</evidence>
<gene>
    <name evidence="2" type="ORF">I2H38_07150</name>
</gene>
<name>A0A931BLL8_9HYPH</name>
<dbReference type="Proteomes" id="UP000599312">
    <property type="component" value="Unassembled WGS sequence"/>
</dbReference>
<keyword evidence="3" id="KW-1185">Reference proteome</keyword>
<dbReference type="InterPro" id="IPR032710">
    <property type="entry name" value="NTF2-like_dom_sf"/>
</dbReference>
<evidence type="ECO:0000256" key="1">
    <source>
        <dbReference type="SAM" id="SignalP"/>
    </source>
</evidence>
<dbReference type="AlphaFoldDB" id="A0A931BLL8"/>
<evidence type="ECO:0000313" key="2">
    <source>
        <dbReference type="EMBL" id="MBF9233156.1"/>
    </source>
</evidence>
<organism evidence="2 3">
    <name type="scientific">Microvirga alba</name>
    <dbReference type="NCBI Taxonomy" id="2791025"/>
    <lineage>
        <taxon>Bacteria</taxon>
        <taxon>Pseudomonadati</taxon>
        <taxon>Pseudomonadota</taxon>
        <taxon>Alphaproteobacteria</taxon>
        <taxon>Hyphomicrobiales</taxon>
        <taxon>Methylobacteriaceae</taxon>
        <taxon>Microvirga</taxon>
    </lineage>
</organism>
<dbReference type="EMBL" id="JADQDO010000002">
    <property type="protein sequence ID" value="MBF9233156.1"/>
    <property type="molecule type" value="Genomic_DNA"/>
</dbReference>
<feature type="signal peptide" evidence="1">
    <location>
        <begin position="1"/>
        <end position="23"/>
    </location>
</feature>
<sequence length="133" mass="14631">MMLTRRQALAGLAFCLVPATGMALERDTLFNVSTRLVEIYQAGDAAALHGMLSPDLQAQYSPDALASWLREVNAKFGPLQRISLPISGTRAYAIFAAYFERAPSDMFLELDPQGRVVVWTLKNDSGAVALRKR</sequence>
<reference evidence="2" key="1">
    <citation type="submission" date="2020-11" db="EMBL/GenBank/DDBJ databases">
        <authorList>
            <person name="Kim M.K."/>
        </authorList>
    </citation>
    <scope>NUCLEOTIDE SEQUENCE</scope>
    <source>
        <strain evidence="2">BT350</strain>
    </source>
</reference>
<keyword evidence="1" id="KW-0732">Signal</keyword>
<dbReference type="RefSeq" id="WP_196271124.1">
    <property type="nucleotide sequence ID" value="NZ_JADQDO010000002.1"/>
</dbReference>
<feature type="chain" id="PRO_5037854349" description="DUF3887 domain-containing protein" evidence="1">
    <location>
        <begin position="24"/>
        <end position="133"/>
    </location>
</feature>
<protein>
    <recommendedName>
        <fullName evidence="4">DUF3887 domain-containing protein</fullName>
    </recommendedName>
</protein>